<organism evidence="1 2">
    <name type="scientific">Methylocaldum szegediense</name>
    <dbReference type="NCBI Taxonomy" id="73780"/>
    <lineage>
        <taxon>Bacteria</taxon>
        <taxon>Pseudomonadati</taxon>
        <taxon>Pseudomonadota</taxon>
        <taxon>Gammaproteobacteria</taxon>
        <taxon>Methylococcales</taxon>
        <taxon>Methylococcaceae</taxon>
        <taxon>Methylocaldum</taxon>
    </lineage>
</organism>
<accession>A0ABN8WYT6</accession>
<gene>
    <name evidence="1" type="ORF">MSZNOR_0971</name>
</gene>
<keyword evidence="2" id="KW-1185">Reference proteome</keyword>
<evidence type="ECO:0000313" key="1">
    <source>
        <dbReference type="EMBL" id="CAI8767915.1"/>
    </source>
</evidence>
<proteinExistence type="predicted"/>
<protein>
    <recommendedName>
        <fullName evidence="3">Transposase</fullName>
    </recommendedName>
</protein>
<dbReference type="Proteomes" id="UP001162030">
    <property type="component" value="Chromosome"/>
</dbReference>
<dbReference type="EMBL" id="OX458333">
    <property type="protein sequence ID" value="CAI8767915.1"/>
    <property type="molecule type" value="Genomic_DNA"/>
</dbReference>
<reference evidence="1 2" key="1">
    <citation type="submission" date="2023-03" db="EMBL/GenBank/DDBJ databases">
        <authorList>
            <person name="Pearce D."/>
        </authorList>
    </citation>
    <scope>NUCLEOTIDE SEQUENCE [LARGE SCALE GENOMIC DNA]</scope>
    <source>
        <strain evidence="1">Msz</strain>
    </source>
</reference>
<sequence>MPPVANGRALFTNFRSIEMAFVDQGYTGDQAAEAARQQGIRLIVVKLSEAKSTFALVLAWVAALHVGWIARFRCSARDVNDWLKH</sequence>
<evidence type="ECO:0000313" key="2">
    <source>
        <dbReference type="Proteomes" id="UP001162030"/>
    </source>
</evidence>
<name>A0ABN8WYT6_9GAMM</name>
<evidence type="ECO:0008006" key="3">
    <source>
        <dbReference type="Google" id="ProtNLM"/>
    </source>
</evidence>